<evidence type="ECO:0000256" key="1">
    <source>
        <dbReference type="ARBA" id="ARBA00022527"/>
    </source>
</evidence>
<dbReference type="SMART" id="SM00387">
    <property type="entry name" value="HATPase_c"/>
    <property type="match status" value="1"/>
</dbReference>
<comment type="caution">
    <text evidence="4">The sequence shown here is derived from an EMBL/GenBank/DDBJ whole genome shotgun (WGS) entry which is preliminary data.</text>
</comment>
<dbReference type="InterPro" id="IPR003594">
    <property type="entry name" value="HATPase_dom"/>
</dbReference>
<evidence type="ECO:0000313" key="4">
    <source>
        <dbReference type="EMBL" id="GIG99983.1"/>
    </source>
</evidence>
<keyword evidence="1" id="KW-0808">Transferase</keyword>
<sequence>MTDGPLHDQRTEPQHGPLLLQADFDAERVADVRRTLTVCLLAAGLAGERLDDFVTAVNEAMTNAVRHGGGSGELRFWRRRHLVCEIRDHGRGFAEPLPTIPTRRPRPSANGGMGLWLAQELADSMEVRSGADGVRVRLTMAVTDPAEVSPASGSDGVTGSGGPGPAQIDRAR</sequence>
<proteinExistence type="predicted"/>
<dbReference type="Proteomes" id="UP000621500">
    <property type="component" value="Unassembled WGS sequence"/>
</dbReference>
<name>A0ABQ4EZA4_9ACTN</name>
<dbReference type="Pfam" id="PF13581">
    <property type="entry name" value="HATPase_c_2"/>
    <property type="match status" value="1"/>
</dbReference>
<dbReference type="InterPro" id="IPR036890">
    <property type="entry name" value="HATPase_C_sf"/>
</dbReference>
<dbReference type="PANTHER" id="PTHR35526:SF3">
    <property type="entry name" value="ANTI-SIGMA-F FACTOR RSBW"/>
    <property type="match status" value="1"/>
</dbReference>
<protein>
    <recommendedName>
        <fullName evidence="3">Histidine kinase/HSP90-like ATPase domain-containing protein</fullName>
    </recommendedName>
</protein>
<evidence type="ECO:0000259" key="3">
    <source>
        <dbReference type="SMART" id="SM00387"/>
    </source>
</evidence>
<dbReference type="EMBL" id="BONX01000049">
    <property type="protein sequence ID" value="GIG99983.1"/>
    <property type="molecule type" value="Genomic_DNA"/>
</dbReference>
<feature type="domain" description="Histidine kinase/HSP90-like ATPase" evidence="3">
    <location>
        <begin position="48"/>
        <end position="144"/>
    </location>
</feature>
<dbReference type="InterPro" id="IPR050267">
    <property type="entry name" value="Anti-sigma-factor_SerPK"/>
</dbReference>
<organism evidence="4 5">
    <name type="scientific">Plantactinospora mayteni</name>
    <dbReference type="NCBI Taxonomy" id="566021"/>
    <lineage>
        <taxon>Bacteria</taxon>
        <taxon>Bacillati</taxon>
        <taxon>Actinomycetota</taxon>
        <taxon>Actinomycetes</taxon>
        <taxon>Micromonosporales</taxon>
        <taxon>Micromonosporaceae</taxon>
        <taxon>Plantactinospora</taxon>
    </lineage>
</organism>
<reference evidence="4 5" key="1">
    <citation type="submission" date="2021-01" db="EMBL/GenBank/DDBJ databases">
        <title>Whole genome shotgun sequence of Plantactinospora mayteni NBRC 109088.</title>
        <authorList>
            <person name="Komaki H."/>
            <person name="Tamura T."/>
        </authorList>
    </citation>
    <scope>NUCLEOTIDE SEQUENCE [LARGE SCALE GENOMIC DNA]</scope>
    <source>
        <strain evidence="4 5">NBRC 109088</strain>
    </source>
</reference>
<gene>
    <name evidence="4" type="ORF">Pma05_65560</name>
</gene>
<evidence type="ECO:0000256" key="2">
    <source>
        <dbReference type="SAM" id="MobiDB-lite"/>
    </source>
</evidence>
<keyword evidence="1" id="KW-0418">Kinase</keyword>
<keyword evidence="1" id="KW-0723">Serine/threonine-protein kinase</keyword>
<dbReference type="SUPFAM" id="SSF55874">
    <property type="entry name" value="ATPase domain of HSP90 chaperone/DNA topoisomerase II/histidine kinase"/>
    <property type="match status" value="1"/>
</dbReference>
<dbReference type="Gene3D" id="3.30.565.10">
    <property type="entry name" value="Histidine kinase-like ATPase, C-terminal domain"/>
    <property type="match status" value="1"/>
</dbReference>
<accession>A0ABQ4EZA4</accession>
<feature type="region of interest" description="Disordered" evidence="2">
    <location>
        <begin position="144"/>
        <end position="172"/>
    </location>
</feature>
<keyword evidence="5" id="KW-1185">Reference proteome</keyword>
<evidence type="ECO:0000313" key="5">
    <source>
        <dbReference type="Proteomes" id="UP000621500"/>
    </source>
</evidence>
<dbReference type="PANTHER" id="PTHR35526">
    <property type="entry name" value="ANTI-SIGMA-F FACTOR RSBW-RELATED"/>
    <property type="match status" value="1"/>
</dbReference>
<dbReference type="CDD" id="cd16936">
    <property type="entry name" value="HATPase_RsbW-like"/>
    <property type="match status" value="1"/>
</dbReference>